<proteinExistence type="predicted"/>
<evidence type="ECO:0000313" key="2">
    <source>
        <dbReference type="Proteomes" id="UP001432062"/>
    </source>
</evidence>
<name>A0ABZ1YTF0_9NOCA</name>
<protein>
    <submittedName>
        <fullName evidence="1">Uncharacterized protein</fullName>
    </submittedName>
</protein>
<reference evidence="1" key="1">
    <citation type="submission" date="2022-10" db="EMBL/GenBank/DDBJ databases">
        <title>The complete genomes of actinobacterial strains from the NBC collection.</title>
        <authorList>
            <person name="Joergensen T.S."/>
            <person name="Alvarez Arevalo M."/>
            <person name="Sterndorff E.B."/>
            <person name="Faurdal D."/>
            <person name="Vuksanovic O."/>
            <person name="Mourched A.-S."/>
            <person name="Charusanti P."/>
            <person name="Shaw S."/>
            <person name="Blin K."/>
            <person name="Weber T."/>
        </authorList>
    </citation>
    <scope>NUCLEOTIDE SEQUENCE</scope>
    <source>
        <strain evidence="1">NBC_01482</strain>
    </source>
</reference>
<evidence type="ECO:0000313" key="1">
    <source>
        <dbReference type="EMBL" id="WUV46306.1"/>
    </source>
</evidence>
<keyword evidence="2" id="KW-1185">Reference proteome</keyword>
<organism evidence="1 2">
    <name type="scientific">Nocardia vinacea</name>
    <dbReference type="NCBI Taxonomy" id="96468"/>
    <lineage>
        <taxon>Bacteria</taxon>
        <taxon>Bacillati</taxon>
        <taxon>Actinomycetota</taxon>
        <taxon>Actinomycetes</taxon>
        <taxon>Mycobacteriales</taxon>
        <taxon>Nocardiaceae</taxon>
        <taxon>Nocardia</taxon>
    </lineage>
</organism>
<accession>A0ABZ1YTF0</accession>
<dbReference type="RefSeq" id="WP_329409953.1">
    <property type="nucleotide sequence ID" value="NZ_CP109441.1"/>
</dbReference>
<dbReference type="Proteomes" id="UP001432062">
    <property type="component" value="Chromosome"/>
</dbReference>
<sequence length="73" mass="8480">MHDESDVAQARVFYRLLEAEAAALDAMLRTQLTRRGAPRATTEARLLDRDLREVRRCLDQLLDRFPELGPNER</sequence>
<gene>
    <name evidence="1" type="ORF">OG563_45870</name>
</gene>
<dbReference type="EMBL" id="CP109441">
    <property type="protein sequence ID" value="WUV46306.1"/>
    <property type="molecule type" value="Genomic_DNA"/>
</dbReference>